<sequence length="219" mass="24174">MKTSHFTLAFWSTALLVSTTVRAQNAEPAPAKLPIYGNISIGYGNTFFSGRLAEKETINDGRGFGRNQGNTLTTWFYVAPARWKGLGVGTGVKGFFATPNNGGNKETYLFNYYHVGLGAKYYLLSKTFNKGFNLKSSFGIGQMTEKTKYNDTRTYEHQFAVGTTLLVGMGYSIPVFNKRSALNIDFDFETSNRRGDVTGLGENQSFRNSHVSLNVGLGF</sequence>
<dbReference type="Proteomes" id="UP000283523">
    <property type="component" value="Unassembled WGS sequence"/>
</dbReference>
<feature type="chain" id="PRO_5019494954" description="Outer membrane protein beta-barrel domain-containing protein" evidence="1">
    <location>
        <begin position="24"/>
        <end position="219"/>
    </location>
</feature>
<evidence type="ECO:0000313" key="2">
    <source>
        <dbReference type="EMBL" id="RIV17789.1"/>
    </source>
</evidence>
<dbReference type="OrthoDB" id="944369at2"/>
<reference evidence="2 3" key="1">
    <citation type="submission" date="2018-08" db="EMBL/GenBank/DDBJ databases">
        <title>Fibrisoma montanum sp. nov., isolated from Danxia mountain soil.</title>
        <authorList>
            <person name="Huang Y."/>
        </authorList>
    </citation>
    <scope>NUCLEOTIDE SEQUENCE [LARGE SCALE GENOMIC DNA]</scope>
    <source>
        <strain evidence="2 3">HYT19</strain>
    </source>
</reference>
<dbReference type="AlphaFoldDB" id="A0A418LWS9"/>
<evidence type="ECO:0008006" key="4">
    <source>
        <dbReference type="Google" id="ProtNLM"/>
    </source>
</evidence>
<evidence type="ECO:0000256" key="1">
    <source>
        <dbReference type="SAM" id="SignalP"/>
    </source>
</evidence>
<gene>
    <name evidence="2" type="ORF">DYU11_30380</name>
</gene>
<proteinExistence type="predicted"/>
<name>A0A418LWS9_9BACT</name>
<dbReference type="EMBL" id="QXED01000015">
    <property type="protein sequence ID" value="RIV17789.1"/>
    <property type="molecule type" value="Genomic_DNA"/>
</dbReference>
<keyword evidence="1" id="KW-0732">Signal</keyword>
<comment type="caution">
    <text evidence="2">The sequence shown here is derived from an EMBL/GenBank/DDBJ whole genome shotgun (WGS) entry which is preliminary data.</text>
</comment>
<dbReference type="RefSeq" id="WP_119671521.1">
    <property type="nucleotide sequence ID" value="NZ_QXED01000015.1"/>
</dbReference>
<keyword evidence="3" id="KW-1185">Reference proteome</keyword>
<feature type="signal peptide" evidence="1">
    <location>
        <begin position="1"/>
        <end position="23"/>
    </location>
</feature>
<accession>A0A418LWS9</accession>
<protein>
    <recommendedName>
        <fullName evidence="4">Outer membrane protein beta-barrel domain-containing protein</fullName>
    </recommendedName>
</protein>
<organism evidence="2 3">
    <name type="scientific">Fibrisoma montanum</name>
    <dbReference type="NCBI Taxonomy" id="2305895"/>
    <lineage>
        <taxon>Bacteria</taxon>
        <taxon>Pseudomonadati</taxon>
        <taxon>Bacteroidota</taxon>
        <taxon>Cytophagia</taxon>
        <taxon>Cytophagales</taxon>
        <taxon>Spirosomataceae</taxon>
        <taxon>Fibrisoma</taxon>
    </lineage>
</organism>
<evidence type="ECO:0000313" key="3">
    <source>
        <dbReference type="Proteomes" id="UP000283523"/>
    </source>
</evidence>